<keyword evidence="1" id="KW-0732">Signal</keyword>
<accession>B4FWW9</accession>
<sequence length="58" mass="6643">MMAVVVWFHHLFTLETEIRMVGWVTCSSLPPPSPRQGDIDERKVFVACNSFLPLPLSR</sequence>
<dbReference type="AlphaFoldDB" id="B4FWW9"/>
<protein>
    <submittedName>
        <fullName evidence="2">Uncharacterized protein</fullName>
    </submittedName>
</protein>
<name>B4FWW9_MAIZE</name>
<reference evidence="2" key="1">
    <citation type="journal article" date="2009" name="PLoS Genet.">
        <title>Sequencing, mapping, and analysis of 27,455 maize full-length cDNAs.</title>
        <authorList>
            <person name="Soderlund C."/>
            <person name="Descour A."/>
            <person name="Kudrna D."/>
            <person name="Bomhoff M."/>
            <person name="Boyd L."/>
            <person name="Currie J."/>
            <person name="Angelova A."/>
            <person name="Collura K."/>
            <person name="Wissotski M."/>
            <person name="Ashley E."/>
            <person name="Morrow D."/>
            <person name="Fernandes J."/>
            <person name="Walbot V."/>
            <person name="Yu Y."/>
        </authorList>
    </citation>
    <scope>NUCLEOTIDE SEQUENCE</scope>
    <source>
        <strain evidence="2">B73</strain>
    </source>
</reference>
<proteinExistence type="evidence at transcript level"/>
<feature type="signal peptide" evidence="1">
    <location>
        <begin position="1"/>
        <end position="16"/>
    </location>
</feature>
<evidence type="ECO:0000256" key="1">
    <source>
        <dbReference type="SAM" id="SignalP"/>
    </source>
</evidence>
<organism evidence="2">
    <name type="scientific">Zea mays</name>
    <name type="common">Maize</name>
    <dbReference type="NCBI Taxonomy" id="4577"/>
    <lineage>
        <taxon>Eukaryota</taxon>
        <taxon>Viridiplantae</taxon>
        <taxon>Streptophyta</taxon>
        <taxon>Embryophyta</taxon>
        <taxon>Tracheophyta</taxon>
        <taxon>Spermatophyta</taxon>
        <taxon>Magnoliopsida</taxon>
        <taxon>Liliopsida</taxon>
        <taxon>Poales</taxon>
        <taxon>Poaceae</taxon>
        <taxon>PACMAD clade</taxon>
        <taxon>Panicoideae</taxon>
        <taxon>Andropogonodae</taxon>
        <taxon>Andropogoneae</taxon>
        <taxon>Tripsacinae</taxon>
        <taxon>Zea</taxon>
    </lineage>
</organism>
<evidence type="ECO:0000313" key="2">
    <source>
        <dbReference type="EMBL" id="ACF86612.1"/>
    </source>
</evidence>
<feature type="chain" id="PRO_5002805807" evidence="1">
    <location>
        <begin position="17"/>
        <end position="58"/>
    </location>
</feature>
<dbReference type="EMBL" id="BT041607">
    <property type="protein sequence ID" value="ACF86612.1"/>
    <property type="molecule type" value="mRNA"/>
</dbReference>